<dbReference type="Pfam" id="PF07727">
    <property type="entry name" value="RVT_2"/>
    <property type="match status" value="1"/>
</dbReference>
<proteinExistence type="predicted"/>
<feature type="compositionally biased region" description="Low complexity" evidence="2">
    <location>
        <begin position="1068"/>
        <end position="1086"/>
    </location>
</feature>
<evidence type="ECO:0000313" key="4">
    <source>
        <dbReference type="EMBL" id="GEU50742.1"/>
    </source>
</evidence>
<reference evidence="4" key="1">
    <citation type="journal article" date="2019" name="Sci. Rep.">
        <title>Draft genome of Tanacetum cinerariifolium, the natural source of mosquito coil.</title>
        <authorList>
            <person name="Yamashiro T."/>
            <person name="Shiraishi A."/>
            <person name="Satake H."/>
            <person name="Nakayama K."/>
        </authorList>
    </citation>
    <scope>NUCLEOTIDE SEQUENCE</scope>
</reference>
<evidence type="ECO:0000256" key="2">
    <source>
        <dbReference type="SAM" id="MobiDB-lite"/>
    </source>
</evidence>
<dbReference type="SMART" id="SM00343">
    <property type="entry name" value="ZnF_C2HC"/>
    <property type="match status" value="2"/>
</dbReference>
<dbReference type="GO" id="GO:0003676">
    <property type="term" value="F:nucleic acid binding"/>
    <property type="evidence" value="ECO:0007669"/>
    <property type="project" value="InterPro"/>
</dbReference>
<feature type="domain" description="CCHC-type" evidence="3">
    <location>
        <begin position="254"/>
        <end position="268"/>
    </location>
</feature>
<gene>
    <name evidence="4" type="ORF">Tci_022720</name>
</gene>
<feature type="region of interest" description="Disordered" evidence="2">
    <location>
        <begin position="1049"/>
        <end position="1088"/>
    </location>
</feature>
<dbReference type="PANTHER" id="PTHR11439:SF509">
    <property type="entry name" value="RNA-DIRECTED DNA POLYMERASE"/>
    <property type="match status" value="1"/>
</dbReference>
<organism evidence="4">
    <name type="scientific">Tanacetum cinerariifolium</name>
    <name type="common">Dalmatian daisy</name>
    <name type="synonym">Chrysanthemum cinerariifolium</name>
    <dbReference type="NCBI Taxonomy" id="118510"/>
    <lineage>
        <taxon>Eukaryota</taxon>
        <taxon>Viridiplantae</taxon>
        <taxon>Streptophyta</taxon>
        <taxon>Embryophyta</taxon>
        <taxon>Tracheophyta</taxon>
        <taxon>Spermatophyta</taxon>
        <taxon>Magnoliopsida</taxon>
        <taxon>eudicotyledons</taxon>
        <taxon>Gunneridae</taxon>
        <taxon>Pentapetalae</taxon>
        <taxon>asterids</taxon>
        <taxon>campanulids</taxon>
        <taxon>Asterales</taxon>
        <taxon>Asteraceae</taxon>
        <taxon>Asteroideae</taxon>
        <taxon>Anthemideae</taxon>
        <taxon>Anthemidinae</taxon>
        <taxon>Tanacetum</taxon>
    </lineage>
</organism>
<keyword evidence="1" id="KW-0862">Zinc</keyword>
<sequence length="1336" mass="152206">MINVLPPKTVKEVVARERERKERTTFLMALPEDHLAKFHKMADEKEMWEAIKSKFGGNDESKKMQKYLLKQKFKGFFVSTLEGLHKGYDTFQNILSQLEIHALIMRNKPGLNTLSFDDLYNNLRVFEHDVKGTTASSSNTQNEVFVSAKNTSSTNDVSTACSISSLSVSKSQKEGSLSYIDEVIHSFFANQSSDPQLDYEDLEQINDDDIEEMDLKWQVAMISIRINKFHKRTRRKLQFDTKDPVGFYKTKVECFNCHKMGHFARDCRAKGNQDCRRRDAGYNGNKARDNGRRPTYQDDLKALVTINGYDINCSRHVEKDAQNYAMMAYSSSNSGSTNEVKSCSKTCEESYARHKKLYDEQIKKLDDASVEITAYTLSLKKVEAQLLCHQQNQLAYEQKISEYASCKSDSNVETTTSMPAPVENVPMVVCEPKVWTDAPIIDEYESDSDNDSVSNIKEDKEKPNFAFTDSIKHVKPFRENVKETGTHNYSPKIKKQDQNGHTRKGLGYAFTRKACFVCGSLRHLIRDCDFHKKRMAKQAELTKSKNKVTGQRLDRPVWNNVQRVNHQNKFLPLVLTKTGKFPINAARQNYSSQAASTSTASKVNTVRPFVNETGPKRNFLHMTGSKDHLVDYQEFKGGSIAFEGSNGKITGKRKIKAGRKESSIRPLVRPRHTPLSTAGPSRAFNDCGLSYPNDLLMPHLEDIYASPIKGILIKSSYDDEGVKVIGTKWVYMNKKDERGVVVRNKARLVAQGHRQEEEIYYDEVFALVARIEAIRIFLAFASYMGFIVYQMDVKSAFLYGITDEEVYVSQPPGFIDPKFPNKVKQKEDGIFISQDKYVVEILKKFDFLSVKTASTPIETQKPLVKDEEAADVDVHLYRSTIGSLMYLNASRPDIMFAVYACSRFQASATIKKVNDVVKLRALIDEKRVVVTEDVIRQALHLDDADGVECLPNEESFTELVRMGYEKLPPKLTFYKAFFSEQWNFLIHTLVQCVSAKRTALNEFSCSMASVFICLATVIINAQVEDLSSHNNQYTSPALTQKVFANTRRVEEEEDVEVSAAPTPPSPTNTPSLPLQAQPASPSSPLQEKLTNTSESFMTLLNTLMETCATLRMHPNRGKIVEINVDEEITLVDVETQVDAELQGRIDDDNAATKEVNAAEPIVFDDEEVTMTMAQTLIKMKVEKARLLDEQIDKRLHDKEENIDWNVVVEQIQEKHLDYIRKYQSLKRKPVSIAQARKNMIIYLKNKAGYKMEHFRDKESIKKLKAVKVSSFESTQDTLTNDPKEMSEEDVQNMLEFIPVSEFKVKALQVKYPIIDWEIHSEGLRTYWKIIRIGGIT</sequence>
<dbReference type="Pfam" id="PF00098">
    <property type="entry name" value="zf-CCHC"/>
    <property type="match status" value="1"/>
</dbReference>
<dbReference type="Gene3D" id="4.10.60.10">
    <property type="entry name" value="Zinc finger, CCHC-type"/>
    <property type="match status" value="1"/>
</dbReference>
<dbReference type="InterPro" id="IPR036875">
    <property type="entry name" value="Znf_CCHC_sf"/>
</dbReference>
<evidence type="ECO:0000259" key="3">
    <source>
        <dbReference type="PROSITE" id="PS50158"/>
    </source>
</evidence>
<dbReference type="EMBL" id="BKCJ010002760">
    <property type="protein sequence ID" value="GEU50742.1"/>
    <property type="molecule type" value="Genomic_DNA"/>
</dbReference>
<keyword evidence="1" id="KW-0863">Zinc-finger</keyword>
<protein>
    <recommendedName>
        <fullName evidence="3">CCHC-type domain-containing protein</fullName>
    </recommendedName>
</protein>
<dbReference type="InterPro" id="IPR001878">
    <property type="entry name" value="Znf_CCHC"/>
</dbReference>
<name>A0A6L2KQ42_TANCI</name>
<dbReference type="SUPFAM" id="SSF57756">
    <property type="entry name" value="Retrovirus zinc finger-like domains"/>
    <property type="match status" value="1"/>
</dbReference>
<dbReference type="PROSITE" id="PS50158">
    <property type="entry name" value="ZF_CCHC"/>
    <property type="match status" value="1"/>
</dbReference>
<dbReference type="PANTHER" id="PTHR11439">
    <property type="entry name" value="GAG-POL-RELATED RETROTRANSPOSON"/>
    <property type="match status" value="1"/>
</dbReference>
<keyword evidence="1" id="KW-0479">Metal-binding</keyword>
<comment type="caution">
    <text evidence="4">The sequence shown here is derived from an EMBL/GenBank/DDBJ whole genome shotgun (WGS) entry which is preliminary data.</text>
</comment>
<dbReference type="GO" id="GO:0008270">
    <property type="term" value="F:zinc ion binding"/>
    <property type="evidence" value="ECO:0007669"/>
    <property type="project" value="UniProtKB-KW"/>
</dbReference>
<evidence type="ECO:0000256" key="1">
    <source>
        <dbReference type="PROSITE-ProRule" id="PRU00047"/>
    </source>
</evidence>
<accession>A0A6L2KQ42</accession>
<dbReference type="InterPro" id="IPR013103">
    <property type="entry name" value="RVT_2"/>
</dbReference>